<accession>A0A2H3CAB9</accession>
<protein>
    <submittedName>
        <fullName evidence="3">Uncharacterized protein</fullName>
    </submittedName>
</protein>
<evidence type="ECO:0000313" key="3">
    <source>
        <dbReference type="EMBL" id="PBK72226.1"/>
    </source>
</evidence>
<name>A0A2H3CAB9_9AGAR</name>
<proteinExistence type="predicted"/>
<evidence type="ECO:0000256" key="2">
    <source>
        <dbReference type="SAM" id="Phobius"/>
    </source>
</evidence>
<reference evidence="4" key="1">
    <citation type="journal article" date="2017" name="Nat. Ecol. Evol.">
        <title>Genome expansion and lineage-specific genetic innovations in the forest pathogenic fungi Armillaria.</title>
        <authorList>
            <person name="Sipos G."/>
            <person name="Prasanna A.N."/>
            <person name="Walter M.C."/>
            <person name="O'Connor E."/>
            <person name="Balint B."/>
            <person name="Krizsan K."/>
            <person name="Kiss B."/>
            <person name="Hess J."/>
            <person name="Varga T."/>
            <person name="Slot J."/>
            <person name="Riley R."/>
            <person name="Boka B."/>
            <person name="Rigling D."/>
            <person name="Barry K."/>
            <person name="Lee J."/>
            <person name="Mihaltcheva S."/>
            <person name="LaButti K."/>
            <person name="Lipzen A."/>
            <person name="Waldron R."/>
            <person name="Moloney N.M."/>
            <person name="Sperisen C."/>
            <person name="Kredics L."/>
            <person name="Vagvoelgyi C."/>
            <person name="Patrignani A."/>
            <person name="Fitzpatrick D."/>
            <person name="Nagy I."/>
            <person name="Doyle S."/>
            <person name="Anderson J.B."/>
            <person name="Grigoriev I.V."/>
            <person name="Gueldener U."/>
            <person name="Muensterkoetter M."/>
            <person name="Nagy L.G."/>
        </authorList>
    </citation>
    <scope>NUCLEOTIDE SEQUENCE [LARGE SCALE GENOMIC DNA]</scope>
    <source>
        <strain evidence="4">28-4</strain>
    </source>
</reference>
<organism evidence="3 4">
    <name type="scientific">Armillaria solidipes</name>
    <dbReference type="NCBI Taxonomy" id="1076256"/>
    <lineage>
        <taxon>Eukaryota</taxon>
        <taxon>Fungi</taxon>
        <taxon>Dikarya</taxon>
        <taxon>Basidiomycota</taxon>
        <taxon>Agaricomycotina</taxon>
        <taxon>Agaricomycetes</taxon>
        <taxon>Agaricomycetidae</taxon>
        <taxon>Agaricales</taxon>
        <taxon>Marasmiineae</taxon>
        <taxon>Physalacriaceae</taxon>
        <taxon>Armillaria</taxon>
    </lineage>
</organism>
<evidence type="ECO:0000256" key="1">
    <source>
        <dbReference type="SAM" id="MobiDB-lite"/>
    </source>
</evidence>
<gene>
    <name evidence="3" type="ORF">ARMSODRAFT_972884</name>
</gene>
<evidence type="ECO:0000313" key="4">
    <source>
        <dbReference type="Proteomes" id="UP000218334"/>
    </source>
</evidence>
<keyword evidence="2" id="KW-1133">Transmembrane helix</keyword>
<dbReference type="AlphaFoldDB" id="A0A2H3CAB9"/>
<feature type="transmembrane region" description="Helical" evidence="2">
    <location>
        <begin position="12"/>
        <end position="36"/>
    </location>
</feature>
<keyword evidence="2" id="KW-0812">Transmembrane</keyword>
<sequence length="377" mass="42485">MNITHDITTCTTLAIVATILAITGTIVSIIIYRVYWYEIRIFCSQLFRPTLPHRFPTQPTYLHPYPLHHYVPHSINESSLPSLDLPISTDGGREDKTDSPGNAQRHQELDIGQEGQAVLYSEFQEILVVSTAGLRPTNPDPDTVSNESGICVWDSQAWTEQELAETLLYIVLSDNEESYTPHSPTDSKMASPPDRQSTFLFPSAPGPPTTVMASNNPFQTLQPSPRVPSLKHEGNTPSISELQQRLEKLVPGRSMSGSSTPSTAMHLAHDWRNKSIEHAKLPEAMVESLFRPSWLTDSEETKEKWIQDKLASMYMSIWNMRQADLSTEVAWRLSPLGQQWRTADPVEQMDIINHSVTEQAMVIFNEKYPTYAYALSC</sequence>
<keyword evidence="2" id="KW-0472">Membrane</keyword>
<dbReference type="Proteomes" id="UP000218334">
    <property type="component" value="Unassembled WGS sequence"/>
</dbReference>
<dbReference type="EMBL" id="KZ293422">
    <property type="protein sequence ID" value="PBK72226.1"/>
    <property type="molecule type" value="Genomic_DNA"/>
</dbReference>
<keyword evidence="4" id="KW-1185">Reference proteome</keyword>
<feature type="region of interest" description="Disordered" evidence="1">
    <location>
        <begin position="82"/>
        <end position="104"/>
    </location>
</feature>